<sequence length="117" mass="13491">MRNEDIRVEPQKPSIVIRPPTEADRDQPCKKIIIKQTKTVANVDQVKQEASSGLGEEHRKTKKMIELSSFEKHREKERKQLAEEASWRKAAKGKIVGRGGKEEIYRQVERGENKEAL</sequence>
<dbReference type="AlphaFoldDB" id="A0A822YF34"/>
<organism evidence="1 2">
    <name type="scientific">Nelumbo nucifera</name>
    <name type="common">Sacred lotus</name>
    <dbReference type="NCBI Taxonomy" id="4432"/>
    <lineage>
        <taxon>Eukaryota</taxon>
        <taxon>Viridiplantae</taxon>
        <taxon>Streptophyta</taxon>
        <taxon>Embryophyta</taxon>
        <taxon>Tracheophyta</taxon>
        <taxon>Spermatophyta</taxon>
        <taxon>Magnoliopsida</taxon>
        <taxon>Proteales</taxon>
        <taxon>Nelumbonaceae</taxon>
        <taxon>Nelumbo</taxon>
    </lineage>
</organism>
<dbReference type="Proteomes" id="UP000607653">
    <property type="component" value="Unassembled WGS sequence"/>
</dbReference>
<dbReference type="EMBL" id="DUZY01000003">
    <property type="protein sequence ID" value="DAD31140.1"/>
    <property type="molecule type" value="Genomic_DNA"/>
</dbReference>
<name>A0A822YF34_NELNU</name>
<proteinExistence type="predicted"/>
<protein>
    <submittedName>
        <fullName evidence="1">Uncharacterized protein</fullName>
    </submittedName>
</protein>
<accession>A0A822YF34</accession>
<evidence type="ECO:0000313" key="1">
    <source>
        <dbReference type="EMBL" id="DAD31140.1"/>
    </source>
</evidence>
<evidence type="ECO:0000313" key="2">
    <source>
        <dbReference type="Proteomes" id="UP000607653"/>
    </source>
</evidence>
<gene>
    <name evidence="1" type="ORF">HUJ06_009991</name>
</gene>
<comment type="caution">
    <text evidence="1">The sequence shown here is derived from an EMBL/GenBank/DDBJ whole genome shotgun (WGS) entry which is preliminary data.</text>
</comment>
<reference evidence="1 2" key="1">
    <citation type="journal article" date="2020" name="Mol. Biol. Evol.">
        <title>Distinct Expression and Methylation Patterns for Genes with Different Fates following a Single Whole-Genome Duplication in Flowering Plants.</title>
        <authorList>
            <person name="Shi T."/>
            <person name="Rahmani R.S."/>
            <person name="Gugger P.F."/>
            <person name="Wang M."/>
            <person name="Li H."/>
            <person name="Zhang Y."/>
            <person name="Li Z."/>
            <person name="Wang Q."/>
            <person name="Van de Peer Y."/>
            <person name="Marchal K."/>
            <person name="Chen J."/>
        </authorList>
    </citation>
    <scope>NUCLEOTIDE SEQUENCE [LARGE SCALE GENOMIC DNA]</scope>
    <source>
        <tissue evidence="1">Leaf</tissue>
    </source>
</reference>
<keyword evidence="2" id="KW-1185">Reference proteome</keyword>